<dbReference type="InterPro" id="IPR020476">
    <property type="entry name" value="Nudix_hydrolase"/>
</dbReference>
<organism evidence="4 5">
    <name type="scientific">Candidatus Chisholmbacteria bacterium RIFCSPHIGHO2_01_FULL_48_12</name>
    <dbReference type="NCBI Taxonomy" id="1797589"/>
    <lineage>
        <taxon>Bacteria</taxon>
        <taxon>Candidatus Chisholmiibacteriota</taxon>
    </lineage>
</organism>
<name>A0A1G1VP14_9BACT</name>
<feature type="domain" description="Nudix hydrolase" evidence="3">
    <location>
        <begin position="10"/>
        <end position="136"/>
    </location>
</feature>
<dbReference type="PRINTS" id="PR00502">
    <property type="entry name" value="NUDIXFAMILY"/>
</dbReference>
<dbReference type="InterPro" id="IPR015797">
    <property type="entry name" value="NUDIX_hydrolase-like_dom_sf"/>
</dbReference>
<dbReference type="SUPFAM" id="SSF55811">
    <property type="entry name" value="Nudix"/>
    <property type="match status" value="1"/>
</dbReference>
<dbReference type="Pfam" id="PF00293">
    <property type="entry name" value="NUDIX"/>
    <property type="match status" value="1"/>
</dbReference>
<reference evidence="4 5" key="1">
    <citation type="journal article" date="2016" name="Nat. Commun.">
        <title>Thousands of microbial genomes shed light on interconnected biogeochemical processes in an aquifer system.</title>
        <authorList>
            <person name="Anantharaman K."/>
            <person name="Brown C.T."/>
            <person name="Hug L.A."/>
            <person name="Sharon I."/>
            <person name="Castelle C.J."/>
            <person name="Probst A.J."/>
            <person name="Thomas B.C."/>
            <person name="Singh A."/>
            <person name="Wilkins M.J."/>
            <person name="Karaoz U."/>
            <person name="Brodie E.L."/>
            <person name="Williams K.H."/>
            <person name="Hubbard S.S."/>
            <person name="Banfield J.F."/>
        </authorList>
    </citation>
    <scope>NUCLEOTIDE SEQUENCE [LARGE SCALE GENOMIC DNA]</scope>
</reference>
<dbReference type="CDD" id="cd18873">
    <property type="entry name" value="NUDIX_NadM_like"/>
    <property type="match status" value="1"/>
</dbReference>
<dbReference type="PROSITE" id="PS51462">
    <property type="entry name" value="NUDIX"/>
    <property type="match status" value="1"/>
</dbReference>
<comment type="similarity">
    <text evidence="2">Belongs to the Nudix hydrolase family.</text>
</comment>
<dbReference type="Gene3D" id="3.90.79.10">
    <property type="entry name" value="Nucleoside Triphosphate Pyrophosphohydrolase"/>
    <property type="match status" value="1"/>
</dbReference>
<dbReference type="AlphaFoldDB" id="A0A1G1VP14"/>
<dbReference type="GO" id="GO:0016787">
    <property type="term" value="F:hydrolase activity"/>
    <property type="evidence" value="ECO:0007669"/>
    <property type="project" value="UniProtKB-KW"/>
</dbReference>
<gene>
    <name evidence="4" type="ORF">A2784_03940</name>
</gene>
<dbReference type="PANTHER" id="PTHR43736">
    <property type="entry name" value="ADP-RIBOSE PYROPHOSPHATASE"/>
    <property type="match status" value="1"/>
</dbReference>
<evidence type="ECO:0000256" key="1">
    <source>
        <dbReference type="ARBA" id="ARBA00022801"/>
    </source>
</evidence>
<evidence type="ECO:0000259" key="3">
    <source>
        <dbReference type="PROSITE" id="PS51462"/>
    </source>
</evidence>
<dbReference type="Proteomes" id="UP000177324">
    <property type="component" value="Unassembled WGS sequence"/>
</dbReference>
<evidence type="ECO:0000313" key="4">
    <source>
        <dbReference type="EMBL" id="OGY17094.1"/>
    </source>
</evidence>
<sequence>MCSVCARYNSRYVVSHALVVRNEKVLMLRRSHDPRRSWWALPGGYLSWDETLEQCVVRELKEETGLQGKVIDLLGVYSDSGRDEDGRQNVAVVYRVEALGEAEKSDEAKEVAWFGFEQLPAEIAFDNRQMIEDYIKKHKSNKA</sequence>
<evidence type="ECO:0000256" key="2">
    <source>
        <dbReference type="RuleBase" id="RU003476"/>
    </source>
</evidence>
<dbReference type="PROSITE" id="PS00893">
    <property type="entry name" value="NUDIX_BOX"/>
    <property type="match status" value="1"/>
</dbReference>
<dbReference type="PANTHER" id="PTHR43736:SF1">
    <property type="entry name" value="DIHYDRONEOPTERIN TRIPHOSPHATE DIPHOSPHATASE"/>
    <property type="match status" value="1"/>
</dbReference>
<evidence type="ECO:0000313" key="5">
    <source>
        <dbReference type="Proteomes" id="UP000177324"/>
    </source>
</evidence>
<dbReference type="InterPro" id="IPR000086">
    <property type="entry name" value="NUDIX_hydrolase_dom"/>
</dbReference>
<dbReference type="EMBL" id="MHCH01000033">
    <property type="protein sequence ID" value="OGY17094.1"/>
    <property type="molecule type" value="Genomic_DNA"/>
</dbReference>
<dbReference type="InterPro" id="IPR020084">
    <property type="entry name" value="NUDIX_hydrolase_CS"/>
</dbReference>
<dbReference type="STRING" id="1797589.A2784_03940"/>
<comment type="caution">
    <text evidence="4">The sequence shown here is derived from an EMBL/GenBank/DDBJ whole genome shotgun (WGS) entry which is preliminary data.</text>
</comment>
<proteinExistence type="inferred from homology"/>
<protein>
    <recommendedName>
        <fullName evidence="3">Nudix hydrolase domain-containing protein</fullName>
    </recommendedName>
</protein>
<accession>A0A1G1VP14</accession>
<keyword evidence="1 2" id="KW-0378">Hydrolase</keyword>